<dbReference type="Gene3D" id="1.20.1170.10">
    <property type="match status" value="1"/>
</dbReference>
<sequence>MKLALSALLFATPLAAIAAGIRVGRSSEFAHRRQDATPIVSNVTNANAATAYSAQCSQINSAEGSAAIQADIQNATFQSIGAQLSFIDSENLDSQKFSPSNDEYSLASRTTAATQSHTVQNYNILQQYISEAQSLEASAQATAESFIYLQGNLTTFAATFQNFASQQQAQDNTQIQQLMADIASLNSKIDALQKDISGVGAALGATIFADIFAVALFPNFAPLIIGAGVLAVAGEVAAYEVLQKEMQNDYNQIASDQTQISNLQANLQAISQANSTLASIKNQTATLTTQLGAFDAIWSAVVDDANQVISYLTEANATTTIPLIFWATINNVDCYYQAMASALNDYADGISNSGIPAPTRRRSLEPLVVDHAALHATATRLVSEGQSKVRAKAEGAKVARGLEVFLPASI</sequence>
<dbReference type="Proteomes" id="UP000799118">
    <property type="component" value="Unassembled WGS sequence"/>
</dbReference>
<evidence type="ECO:0000313" key="2">
    <source>
        <dbReference type="EMBL" id="KAE9393931.1"/>
    </source>
</evidence>
<dbReference type="EMBL" id="ML769561">
    <property type="protein sequence ID" value="KAE9393931.1"/>
    <property type="molecule type" value="Genomic_DNA"/>
</dbReference>
<proteinExistence type="predicted"/>
<dbReference type="SUPFAM" id="SSF58100">
    <property type="entry name" value="Bacterial hemolysins"/>
    <property type="match status" value="1"/>
</dbReference>
<gene>
    <name evidence="2" type="ORF">BT96DRAFT_1022802</name>
</gene>
<protein>
    <submittedName>
        <fullName evidence="2">Uncharacterized protein</fullName>
    </submittedName>
</protein>
<reference evidence="2" key="1">
    <citation type="journal article" date="2019" name="Environ. Microbiol.">
        <title>Fungal ecological strategies reflected in gene transcription - a case study of two litter decomposers.</title>
        <authorList>
            <person name="Barbi F."/>
            <person name="Kohler A."/>
            <person name="Barry K."/>
            <person name="Baskaran P."/>
            <person name="Daum C."/>
            <person name="Fauchery L."/>
            <person name="Ihrmark K."/>
            <person name="Kuo A."/>
            <person name="LaButti K."/>
            <person name="Lipzen A."/>
            <person name="Morin E."/>
            <person name="Grigoriev I.V."/>
            <person name="Henrissat B."/>
            <person name="Lindahl B."/>
            <person name="Martin F."/>
        </authorList>
    </citation>
    <scope>NUCLEOTIDE SEQUENCE</scope>
    <source>
        <strain evidence="2">JB14</strain>
    </source>
</reference>
<keyword evidence="1" id="KW-0732">Signal</keyword>
<organism evidence="2 3">
    <name type="scientific">Gymnopus androsaceus JB14</name>
    <dbReference type="NCBI Taxonomy" id="1447944"/>
    <lineage>
        <taxon>Eukaryota</taxon>
        <taxon>Fungi</taxon>
        <taxon>Dikarya</taxon>
        <taxon>Basidiomycota</taxon>
        <taxon>Agaricomycotina</taxon>
        <taxon>Agaricomycetes</taxon>
        <taxon>Agaricomycetidae</taxon>
        <taxon>Agaricales</taxon>
        <taxon>Marasmiineae</taxon>
        <taxon>Omphalotaceae</taxon>
        <taxon>Gymnopus</taxon>
    </lineage>
</organism>
<feature type="signal peptide" evidence="1">
    <location>
        <begin position="1"/>
        <end position="18"/>
    </location>
</feature>
<accession>A0A6A4H791</accession>
<evidence type="ECO:0000256" key="1">
    <source>
        <dbReference type="SAM" id="SignalP"/>
    </source>
</evidence>
<evidence type="ECO:0000313" key="3">
    <source>
        <dbReference type="Proteomes" id="UP000799118"/>
    </source>
</evidence>
<feature type="chain" id="PRO_5025342703" evidence="1">
    <location>
        <begin position="19"/>
        <end position="410"/>
    </location>
</feature>
<dbReference type="OrthoDB" id="3026155at2759"/>
<dbReference type="AlphaFoldDB" id="A0A6A4H791"/>
<name>A0A6A4H791_9AGAR</name>
<keyword evidence="3" id="KW-1185">Reference proteome</keyword>